<dbReference type="RefSeq" id="WP_377167297.1">
    <property type="nucleotide sequence ID" value="NZ_JBHSMQ010000004.1"/>
</dbReference>
<name>A0ABW0KQV3_9BACT</name>
<organism evidence="1 2">
    <name type="scientific">Prosthecobacter fluviatilis</name>
    <dbReference type="NCBI Taxonomy" id="445931"/>
    <lineage>
        <taxon>Bacteria</taxon>
        <taxon>Pseudomonadati</taxon>
        <taxon>Verrucomicrobiota</taxon>
        <taxon>Verrucomicrobiia</taxon>
        <taxon>Verrucomicrobiales</taxon>
        <taxon>Verrucomicrobiaceae</taxon>
        <taxon>Prosthecobacter</taxon>
    </lineage>
</organism>
<gene>
    <name evidence="1" type="ORF">ACFQDI_13295</name>
</gene>
<accession>A0ABW0KQV3</accession>
<dbReference type="EMBL" id="JBHSMQ010000004">
    <property type="protein sequence ID" value="MFC5455833.1"/>
    <property type="molecule type" value="Genomic_DNA"/>
</dbReference>
<dbReference type="Proteomes" id="UP001596052">
    <property type="component" value="Unassembled WGS sequence"/>
</dbReference>
<evidence type="ECO:0000313" key="2">
    <source>
        <dbReference type="Proteomes" id="UP001596052"/>
    </source>
</evidence>
<comment type="caution">
    <text evidence="1">The sequence shown here is derived from an EMBL/GenBank/DDBJ whole genome shotgun (WGS) entry which is preliminary data.</text>
</comment>
<dbReference type="Pfam" id="PF14435">
    <property type="entry name" value="SUKH-4"/>
    <property type="match status" value="1"/>
</dbReference>
<evidence type="ECO:0000313" key="1">
    <source>
        <dbReference type="EMBL" id="MFC5455833.1"/>
    </source>
</evidence>
<proteinExistence type="predicted"/>
<protein>
    <submittedName>
        <fullName evidence="1">SUKH-4 family immunity protein</fullName>
    </submittedName>
</protein>
<reference evidence="2" key="1">
    <citation type="journal article" date="2019" name="Int. J. Syst. Evol. Microbiol.">
        <title>The Global Catalogue of Microorganisms (GCM) 10K type strain sequencing project: providing services to taxonomists for standard genome sequencing and annotation.</title>
        <authorList>
            <consortium name="The Broad Institute Genomics Platform"/>
            <consortium name="The Broad Institute Genome Sequencing Center for Infectious Disease"/>
            <person name="Wu L."/>
            <person name="Ma J."/>
        </authorList>
    </citation>
    <scope>NUCLEOTIDE SEQUENCE [LARGE SCALE GENOMIC DNA]</scope>
    <source>
        <strain evidence="2">CGMCC 4.1469</strain>
    </source>
</reference>
<keyword evidence="2" id="KW-1185">Reference proteome</keyword>
<dbReference type="InterPro" id="IPR025851">
    <property type="entry name" value="SUKH-4"/>
</dbReference>
<sequence>MHYVSSPQVRWPNEIFETHPIPVSSRKFLISVGLPEVFEWPKFEFGVYDSDLPDLVIGEAENQPILIDVTTGIVWLEINQPAQRLFFNSSAELLSRFFYLVHEFQQTPDDDSSQQRAFAHMRSEMLELDPKAITTTETCIWTRWLDEWEMNLPTV</sequence>